<sequence length="66" mass="7519">MKVIECNGYNSEFPEVFSWGHVDSIKYSNLASNISNHIKHDLKTVDRLLVPGLRKALNIIAEETDF</sequence>
<name>A0A6M3ILM3_9ZZZZ</name>
<dbReference type="AlphaFoldDB" id="A0A6M3ILM3"/>
<organism evidence="1">
    <name type="scientific">viral metagenome</name>
    <dbReference type="NCBI Taxonomy" id="1070528"/>
    <lineage>
        <taxon>unclassified sequences</taxon>
        <taxon>metagenomes</taxon>
        <taxon>organismal metagenomes</taxon>
    </lineage>
</organism>
<reference evidence="1" key="1">
    <citation type="submission" date="2020-03" db="EMBL/GenBank/DDBJ databases">
        <title>The deep terrestrial virosphere.</title>
        <authorList>
            <person name="Holmfeldt K."/>
            <person name="Nilsson E."/>
            <person name="Simone D."/>
            <person name="Lopez-Fernandez M."/>
            <person name="Wu X."/>
            <person name="de Brujin I."/>
            <person name="Lundin D."/>
            <person name="Andersson A."/>
            <person name="Bertilsson S."/>
            <person name="Dopson M."/>
        </authorList>
    </citation>
    <scope>NUCLEOTIDE SEQUENCE</scope>
    <source>
        <strain evidence="1">MM415B01448</strain>
    </source>
</reference>
<proteinExistence type="predicted"/>
<dbReference type="EMBL" id="MT141324">
    <property type="protein sequence ID" value="QJA58429.1"/>
    <property type="molecule type" value="Genomic_DNA"/>
</dbReference>
<accession>A0A6M3ILM3</accession>
<evidence type="ECO:0000313" key="1">
    <source>
        <dbReference type="EMBL" id="QJA58429.1"/>
    </source>
</evidence>
<gene>
    <name evidence="1" type="ORF">MM415B01448_0001</name>
</gene>
<protein>
    <submittedName>
        <fullName evidence="1">Uncharacterized protein</fullName>
    </submittedName>
</protein>